<keyword evidence="1" id="KW-0472">Membrane</keyword>
<feature type="transmembrane region" description="Helical" evidence="1">
    <location>
        <begin position="27"/>
        <end position="47"/>
    </location>
</feature>
<evidence type="ECO:0000313" key="2">
    <source>
        <dbReference type="EMBL" id="BAE73464.1"/>
    </source>
</evidence>
<dbReference type="RefSeq" id="WP_011410053.1">
    <property type="nucleotide sequence ID" value="NC_007712.1"/>
</dbReference>
<feature type="transmembrane region" description="Helical" evidence="1">
    <location>
        <begin position="53"/>
        <end position="72"/>
    </location>
</feature>
<evidence type="ECO:0000256" key="1">
    <source>
        <dbReference type="SAM" id="Phobius"/>
    </source>
</evidence>
<sequence length="269" mass="29731">MSIDRSPEKEENLSPRWRISIRRSVKATVYLAYIALSALGGWCFWREHLHGETFWLSCLLVAAVVAGIFYALSRIGVRCDTLYFSTQDCERVQRLRDEIERGQRYGLLVTHCAASCLDQDGQRLAAGILPPVGRYHSEILAGRRCTPERDHHGQITPSGWLAGRFTWLAQQLGPALGALPPAMSCYLAMRCDGGLTAEEEQQLLLQTGAVFNRQFSLLSAVGLLALDDWLDDTARAPSALVVITVQRAISPACALNDKGTGSRALSSRW</sequence>
<dbReference type="HOGENOM" id="CLU_1034061_0_0_6"/>
<dbReference type="EMBL" id="LN854557">
    <property type="protein sequence ID" value="CRL43819.1"/>
    <property type="molecule type" value="Genomic_DNA"/>
</dbReference>
<dbReference type="BioCyc" id="SGLO343509:SGP1_RS01820-MONOMER"/>
<evidence type="ECO:0000313" key="4">
    <source>
        <dbReference type="Proteomes" id="UP000001932"/>
    </source>
</evidence>
<dbReference type="AlphaFoldDB" id="Q2NWL1"/>
<keyword evidence="1" id="KW-1133">Transmembrane helix</keyword>
<keyword evidence="1" id="KW-0812">Transmembrane</keyword>
<accession>Q2NWL1</accession>
<proteinExistence type="predicted"/>
<protein>
    <submittedName>
        <fullName evidence="2">Uncharacterized protein</fullName>
    </submittedName>
</protein>
<dbReference type="KEGG" id="sgl:SG0189"/>
<dbReference type="Proteomes" id="UP000245838">
    <property type="component" value="Chromosome sggmmb4_Chromosome"/>
</dbReference>
<dbReference type="Proteomes" id="UP000001932">
    <property type="component" value="Chromosome"/>
</dbReference>
<reference evidence="3 5" key="2">
    <citation type="submission" date="2015-05" db="EMBL/GenBank/DDBJ databases">
        <authorList>
            <person name="Goodhead I."/>
        </authorList>
    </citation>
    <scope>NUCLEOTIDE SEQUENCE [LARGE SCALE GENOMIC DNA]</scope>
    <source>
        <strain evidence="3">B4</strain>
        <strain evidence="5">morsitans</strain>
    </source>
</reference>
<keyword evidence="4" id="KW-1185">Reference proteome</keyword>
<dbReference type="EMBL" id="AP008232">
    <property type="protein sequence ID" value="BAE73464.1"/>
    <property type="molecule type" value="Genomic_DNA"/>
</dbReference>
<evidence type="ECO:0000313" key="3">
    <source>
        <dbReference type="EMBL" id="CRL43819.1"/>
    </source>
</evidence>
<name>Q2NWL1_SODGM</name>
<dbReference type="OrthoDB" id="6461993at2"/>
<evidence type="ECO:0000313" key="5">
    <source>
        <dbReference type="Proteomes" id="UP000245838"/>
    </source>
</evidence>
<reference evidence="2 4" key="1">
    <citation type="journal article" date="2006" name="Genome Res.">
        <title>Massive genome erosion and functional adaptations provide insights into the symbiotic lifestyle of Sodalis glossinidius in the tsetse host.</title>
        <authorList>
            <person name="Toh H."/>
            <person name="Weiss B.L."/>
            <person name="Perkin S.A.H."/>
            <person name="Yamashita A."/>
            <person name="Oshima K."/>
            <person name="Hattori M."/>
            <person name="Aksoy S."/>
        </authorList>
    </citation>
    <scope>NUCLEOTIDE SEQUENCE [LARGE SCALE GENOMIC DNA]</scope>
    <source>
        <strain evidence="2">Morsitans</strain>
        <strain evidence="4">morsitans</strain>
    </source>
</reference>
<gene>
    <name evidence="2" type="ordered locus">SG0189</name>
    <name evidence="3" type="ORF">SGGMMB4_00485</name>
</gene>
<organism evidence="2 4">
    <name type="scientific">Sodalis glossinidius (strain morsitans)</name>
    <dbReference type="NCBI Taxonomy" id="343509"/>
    <lineage>
        <taxon>Bacteria</taxon>
        <taxon>Pseudomonadati</taxon>
        <taxon>Pseudomonadota</taxon>
        <taxon>Gammaproteobacteria</taxon>
        <taxon>Enterobacterales</taxon>
        <taxon>Bruguierivoracaceae</taxon>
        <taxon>Sodalis</taxon>
    </lineage>
</organism>